<accession>A0A058Z7X9</accession>
<feature type="compositionally biased region" description="Acidic residues" evidence="1">
    <location>
        <begin position="67"/>
        <end position="85"/>
    </location>
</feature>
<dbReference type="Proteomes" id="UP000030693">
    <property type="component" value="Unassembled WGS sequence"/>
</dbReference>
<feature type="compositionally biased region" description="Low complexity" evidence="1">
    <location>
        <begin position="32"/>
        <end position="51"/>
    </location>
</feature>
<proteinExistence type="predicted"/>
<feature type="region of interest" description="Disordered" evidence="1">
    <location>
        <begin position="275"/>
        <end position="360"/>
    </location>
</feature>
<protein>
    <recommendedName>
        <fullName evidence="4">Sas10 C-terminal domain-containing protein</fullName>
    </recommendedName>
</protein>
<feature type="region of interest" description="Disordered" evidence="1">
    <location>
        <begin position="1"/>
        <end position="20"/>
    </location>
</feature>
<dbReference type="GeneID" id="20528183"/>
<dbReference type="AlphaFoldDB" id="A0A058Z7X9"/>
<evidence type="ECO:0000313" key="2">
    <source>
        <dbReference type="EMBL" id="KCV69993.1"/>
    </source>
</evidence>
<dbReference type="GO" id="GO:0032040">
    <property type="term" value="C:small-subunit processome"/>
    <property type="evidence" value="ECO:0007669"/>
    <property type="project" value="TreeGrafter"/>
</dbReference>
<dbReference type="Pfam" id="PF04000">
    <property type="entry name" value="Sas10_Utp3"/>
    <property type="match status" value="1"/>
</dbReference>
<dbReference type="EMBL" id="KB932205">
    <property type="protein sequence ID" value="KCV69993.1"/>
    <property type="molecule type" value="Genomic_DNA"/>
</dbReference>
<sequence>MLSAKKNRANKRHFDMSQDEDLAILDEPVFDLDLPSSDADSDADLPVAAPAKGKKAAKKAKKSAPAEADDDPFDPSDNSDSDEEALSARAWGKSRKDFYGYDESETRKPASKKEDDFDAVYTRLGLGPDSRLTLAPDTLEVDPVDVTPDQLRALVHRHAPELAGLISEFRDFHEEAISVLKPAVDAMAQSTDGPSTPSIIQVKYQILLSYLMNLGFYFHLRSSMDASYVRIQEHPVVERLLQLRQRLEKLEALEVKYAAQVKAIYAAATNTELAAPDVDDEELGSSSDEEDADSASDGAGDEDEDALLTADDLDDDLDSDGDEETGDEDDDGEAAPRGSTRRGGALRKSDFVQFDDSDSD</sequence>
<dbReference type="OrthoDB" id="1924577at2759"/>
<dbReference type="InterPro" id="IPR007146">
    <property type="entry name" value="Sas10/Utp3/C1D"/>
</dbReference>
<evidence type="ECO:0008006" key="4">
    <source>
        <dbReference type="Google" id="ProtNLM"/>
    </source>
</evidence>
<dbReference type="PANTHER" id="PTHR13237:SF8">
    <property type="entry name" value="SOMETHING ABOUT SILENCING PROTEIN 10"/>
    <property type="match status" value="1"/>
</dbReference>
<dbReference type="PANTHER" id="PTHR13237">
    <property type="entry name" value="SOMETHING ABOUT SILENCING PROTEIN 10-RELATED"/>
    <property type="match status" value="1"/>
</dbReference>
<feature type="compositionally biased region" description="Acidic residues" evidence="1">
    <location>
        <begin position="277"/>
        <end position="333"/>
    </location>
</feature>
<dbReference type="STRING" id="691883.A0A058Z7X9"/>
<feature type="compositionally biased region" description="Basic residues" evidence="1">
    <location>
        <begin position="52"/>
        <end position="62"/>
    </location>
</feature>
<dbReference type="RefSeq" id="XP_009495599.1">
    <property type="nucleotide sequence ID" value="XM_009497324.1"/>
</dbReference>
<name>A0A058Z7X9_FONAL</name>
<organism evidence="2">
    <name type="scientific">Fonticula alba</name>
    <name type="common">Slime mold</name>
    <dbReference type="NCBI Taxonomy" id="691883"/>
    <lineage>
        <taxon>Eukaryota</taxon>
        <taxon>Rotosphaerida</taxon>
        <taxon>Fonticulaceae</taxon>
        <taxon>Fonticula</taxon>
    </lineage>
</organism>
<feature type="region of interest" description="Disordered" evidence="1">
    <location>
        <begin position="32"/>
        <end position="88"/>
    </location>
</feature>
<reference evidence="2" key="1">
    <citation type="submission" date="2013-04" db="EMBL/GenBank/DDBJ databases">
        <title>The Genome Sequence of Fonticula alba ATCC 38817.</title>
        <authorList>
            <consortium name="The Broad Institute Genomics Platform"/>
            <person name="Russ C."/>
            <person name="Cuomo C."/>
            <person name="Burger G."/>
            <person name="Gray M.W."/>
            <person name="Holland P.W.H."/>
            <person name="King N."/>
            <person name="Lang F.B.F."/>
            <person name="Roger A.J."/>
            <person name="Ruiz-Trillo I."/>
            <person name="Brown M."/>
            <person name="Walker B."/>
            <person name="Young S."/>
            <person name="Zeng Q."/>
            <person name="Gargeya S."/>
            <person name="Fitzgerald M."/>
            <person name="Haas B."/>
            <person name="Abouelleil A."/>
            <person name="Allen A.W."/>
            <person name="Alvarado L."/>
            <person name="Arachchi H.M."/>
            <person name="Berlin A.M."/>
            <person name="Chapman S.B."/>
            <person name="Gainer-Dewar J."/>
            <person name="Goldberg J."/>
            <person name="Griggs A."/>
            <person name="Gujja S."/>
            <person name="Hansen M."/>
            <person name="Howarth C."/>
            <person name="Imamovic A."/>
            <person name="Ireland A."/>
            <person name="Larimer J."/>
            <person name="McCowan C."/>
            <person name="Murphy C."/>
            <person name="Pearson M."/>
            <person name="Poon T.W."/>
            <person name="Priest M."/>
            <person name="Roberts A."/>
            <person name="Saif S."/>
            <person name="Shea T."/>
            <person name="Sisk P."/>
            <person name="Sykes S."/>
            <person name="Wortman J."/>
            <person name="Nusbaum C."/>
            <person name="Birren B."/>
        </authorList>
    </citation>
    <scope>NUCLEOTIDE SEQUENCE [LARGE SCALE GENOMIC DNA]</scope>
    <source>
        <strain evidence="2">ATCC 38817</strain>
    </source>
</reference>
<dbReference type="GO" id="GO:0000462">
    <property type="term" value="P:maturation of SSU-rRNA from tricistronic rRNA transcript (SSU-rRNA, 5.8S rRNA, LSU-rRNA)"/>
    <property type="evidence" value="ECO:0007669"/>
    <property type="project" value="TreeGrafter"/>
</dbReference>
<gene>
    <name evidence="2" type="ORF">H696_03458</name>
</gene>
<evidence type="ECO:0000256" key="1">
    <source>
        <dbReference type="SAM" id="MobiDB-lite"/>
    </source>
</evidence>
<keyword evidence="3" id="KW-1185">Reference proteome</keyword>
<evidence type="ECO:0000313" key="3">
    <source>
        <dbReference type="Proteomes" id="UP000030693"/>
    </source>
</evidence>
<feature type="compositionally biased region" description="Basic residues" evidence="1">
    <location>
        <begin position="1"/>
        <end position="11"/>
    </location>
</feature>